<proteinExistence type="inferred from homology"/>
<evidence type="ECO:0000256" key="3">
    <source>
        <dbReference type="ARBA" id="ARBA00023125"/>
    </source>
</evidence>
<dbReference type="FunFam" id="1.10.10.10:FF:000001">
    <property type="entry name" value="LysR family transcriptional regulator"/>
    <property type="match status" value="1"/>
</dbReference>
<protein>
    <submittedName>
        <fullName evidence="6">DNA-binding transcriptional LysR family regulator</fullName>
    </submittedName>
</protein>
<evidence type="ECO:0000259" key="5">
    <source>
        <dbReference type="PROSITE" id="PS50931"/>
    </source>
</evidence>
<dbReference type="Gene3D" id="3.40.190.290">
    <property type="match status" value="1"/>
</dbReference>
<keyword evidence="7" id="KW-1185">Reference proteome</keyword>
<dbReference type="InterPro" id="IPR036388">
    <property type="entry name" value="WH-like_DNA-bd_sf"/>
</dbReference>
<dbReference type="PRINTS" id="PR00039">
    <property type="entry name" value="HTHLYSR"/>
</dbReference>
<dbReference type="Pfam" id="PF03466">
    <property type="entry name" value="LysR_substrate"/>
    <property type="match status" value="1"/>
</dbReference>
<keyword evidence="3 6" id="KW-0238">DNA-binding</keyword>
<dbReference type="InterPro" id="IPR000847">
    <property type="entry name" value="LysR_HTH_N"/>
</dbReference>
<dbReference type="PROSITE" id="PS50931">
    <property type="entry name" value="HTH_LYSR"/>
    <property type="match status" value="1"/>
</dbReference>
<organism evidence="6 7">
    <name type="scientific">Halomonas organivorans</name>
    <dbReference type="NCBI Taxonomy" id="257772"/>
    <lineage>
        <taxon>Bacteria</taxon>
        <taxon>Pseudomonadati</taxon>
        <taxon>Pseudomonadota</taxon>
        <taxon>Gammaproteobacteria</taxon>
        <taxon>Oceanospirillales</taxon>
        <taxon>Halomonadaceae</taxon>
        <taxon>Halomonas</taxon>
    </lineage>
</organism>
<comment type="similarity">
    <text evidence="1">Belongs to the LysR transcriptional regulatory family.</text>
</comment>
<dbReference type="InterPro" id="IPR058163">
    <property type="entry name" value="LysR-type_TF_proteobact-type"/>
</dbReference>
<dbReference type="EMBL" id="JACHXM010000002">
    <property type="protein sequence ID" value="MBB3139862.1"/>
    <property type="molecule type" value="Genomic_DNA"/>
</dbReference>
<dbReference type="Gene3D" id="1.10.10.10">
    <property type="entry name" value="Winged helix-like DNA-binding domain superfamily/Winged helix DNA-binding domain"/>
    <property type="match status" value="1"/>
</dbReference>
<dbReference type="PANTHER" id="PTHR30537">
    <property type="entry name" value="HTH-TYPE TRANSCRIPTIONAL REGULATOR"/>
    <property type="match status" value="1"/>
</dbReference>
<evidence type="ECO:0000256" key="4">
    <source>
        <dbReference type="ARBA" id="ARBA00023163"/>
    </source>
</evidence>
<reference evidence="6 7" key="1">
    <citation type="submission" date="2020-08" db="EMBL/GenBank/DDBJ databases">
        <title>Genomic Encyclopedia of Type Strains, Phase III (KMG-III): the genomes of soil and plant-associated and newly described type strains.</title>
        <authorList>
            <person name="Whitman W."/>
        </authorList>
    </citation>
    <scope>NUCLEOTIDE SEQUENCE [LARGE SCALE GENOMIC DNA]</scope>
    <source>
        <strain evidence="6 7">CECT 5995</strain>
    </source>
</reference>
<comment type="caution">
    <text evidence="6">The sequence shown here is derived from an EMBL/GenBank/DDBJ whole genome shotgun (WGS) entry which is preliminary data.</text>
</comment>
<sequence length="299" mass="32908">MATDPDINDLKAFVAVAEAGGFTAAADRLGVAKSRVSQKVSRLEASLGVSLFSRTTRRINTTPEGEFVYGRCGPLLSELTEVLEEVGQAKTGLRGPLRLSVPMELAVQSLAPLVRRFMIVYPGVQLELRSSDHIIDPVQEGIDLSFRLGWLKESRQKAVKLRDFEQVVVASPDYLARAGMPQTPVDLANHDWIALSLLPAPLTWSFVHQDGREERVQVRGQCKTDATTLLRALLREGMGISVLHELYAAPDLSAGALVRLLPEWHLPRVGLYAVYPPGRFVSPRARALVEFCRSELAGF</sequence>
<dbReference type="GO" id="GO:0043565">
    <property type="term" value="F:sequence-specific DNA binding"/>
    <property type="evidence" value="ECO:0007669"/>
    <property type="project" value="TreeGrafter"/>
</dbReference>
<dbReference type="RefSeq" id="WP_183386280.1">
    <property type="nucleotide sequence ID" value="NZ_JACHXM010000002.1"/>
</dbReference>
<dbReference type="CDD" id="cd08422">
    <property type="entry name" value="PBP2_CrgA_like"/>
    <property type="match status" value="1"/>
</dbReference>
<dbReference type="SUPFAM" id="SSF53850">
    <property type="entry name" value="Periplasmic binding protein-like II"/>
    <property type="match status" value="1"/>
</dbReference>
<gene>
    <name evidence="6" type="ORF">FHR96_000709</name>
</gene>
<keyword evidence="2" id="KW-0805">Transcription regulation</keyword>
<dbReference type="InterPro" id="IPR036390">
    <property type="entry name" value="WH_DNA-bd_sf"/>
</dbReference>
<accession>A0A7W5G4D8</accession>
<evidence type="ECO:0000313" key="7">
    <source>
        <dbReference type="Proteomes" id="UP000525987"/>
    </source>
</evidence>
<feature type="domain" description="HTH lysR-type" evidence="5">
    <location>
        <begin position="5"/>
        <end position="62"/>
    </location>
</feature>
<name>A0A7W5G4D8_9GAMM</name>
<evidence type="ECO:0000256" key="1">
    <source>
        <dbReference type="ARBA" id="ARBA00009437"/>
    </source>
</evidence>
<evidence type="ECO:0000313" key="6">
    <source>
        <dbReference type="EMBL" id="MBB3139862.1"/>
    </source>
</evidence>
<evidence type="ECO:0000256" key="2">
    <source>
        <dbReference type="ARBA" id="ARBA00023015"/>
    </source>
</evidence>
<dbReference type="SUPFAM" id="SSF46785">
    <property type="entry name" value="Winged helix' DNA-binding domain"/>
    <property type="match status" value="1"/>
</dbReference>
<dbReference type="AlphaFoldDB" id="A0A7W5G4D8"/>
<keyword evidence="4" id="KW-0804">Transcription</keyword>
<dbReference type="GO" id="GO:0006351">
    <property type="term" value="P:DNA-templated transcription"/>
    <property type="evidence" value="ECO:0007669"/>
    <property type="project" value="TreeGrafter"/>
</dbReference>
<dbReference type="Proteomes" id="UP000525987">
    <property type="component" value="Unassembled WGS sequence"/>
</dbReference>
<dbReference type="PANTHER" id="PTHR30537:SF66">
    <property type="entry name" value="IRON-REGULATED VIRULENCE REGULATORY PROTEIN IRGB"/>
    <property type="match status" value="1"/>
</dbReference>
<dbReference type="GO" id="GO:0003700">
    <property type="term" value="F:DNA-binding transcription factor activity"/>
    <property type="evidence" value="ECO:0007669"/>
    <property type="project" value="InterPro"/>
</dbReference>
<dbReference type="Pfam" id="PF00126">
    <property type="entry name" value="HTH_1"/>
    <property type="match status" value="1"/>
</dbReference>
<dbReference type="InterPro" id="IPR005119">
    <property type="entry name" value="LysR_subst-bd"/>
</dbReference>